<reference evidence="1 2" key="1">
    <citation type="submission" date="2024-01" db="EMBL/GenBank/DDBJ databases">
        <title>Complete genome of Cladobotryum mycophilum ATHUM6906.</title>
        <authorList>
            <person name="Christinaki A.C."/>
            <person name="Myridakis A.I."/>
            <person name="Kouvelis V.N."/>
        </authorList>
    </citation>
    <scope>NUCLEOTIDE SEQUENCE [LARGE SCALE GENOMIC DNA]</scope>
    <source>
        <strain evidence="1 2">ATHUM6906</strain>
    </source>
</reference>
<dbReference type="EMBL" id="JAVFKD010000015">
    <property type="protein sequence ID" value="KAK5988529.1"/>
    <property type="molecule type" value="Genomic_DNA"/>
</dbReference>
<proteinExistence type="predicted"/>
<name>A0ABR0S8P0_9HYPO</name>
<dbReference type="Proteomes" id="UP001338125">
    <property type="component" value="Unassembled WGS sequence"/>
</dbReference>
<evidence type="ECO:0000313" key="1">
    <source>
        <dbReference type="EMBL" id="KAK5988529.1"/>
    </source>
</evidence>
<gene>
    <name evidence="1" type="ORF">PT974_10012</name>
</gene>
<accession>A0ABR0S8P0</accession>
<keyword evidence="2" id="KW-1185">Reference proteome</keyword>
<evidence type="ECO:0000313" key="2">
    <source>
        <dbReference type="Proteomes" id="UP001338125"/>
    </source>
</evidence>
<protein>
    <submittedName>
        <fullName evidence="1">Uncharacterized protein</fullName>
    </submittedName>
</protein>
<comment type="caution">
    <text evidence="1">The sequence shown here is derived from an EMBL/GenBank/DDBJ whole genome shotgun (WGS) entry which is preliminary data.</text>
</comment>
<organism evidence="1 2">
    <name type="scientific">Cladobotryum mycophilum</name>
    <dbReference type="NCBI Taxonomy" id="491253"/>
    <lineage>
        <taxon>Eukaryota</taxon>
        <taxon>Fungi</taxon>
        <taxon>Dikarya</taxon>
        <taxon>Ascomycota</taxon>
        <taxon>Pezizomycotina</taxon>
        <taxon>Sordariomycetes</taxon>
        <taxon>Hypocreomycetidae</taxon>
        <taxon>Hypocreales</taxon>
        <taxon>Hypocreaceae</taxon>
        <taxon>Cladobotryum</taxon>
    </lineage>
</organism>
<sequence>MEDNMQSLQLPVEAVYLTKRFLFAGDSPKGTIIPSQLHREPLRVSRTRESDLKIEITNKFPQRFTPQDRDEPRLHTVMSRGATLSTPPRGIAFSNELLLLGLREYTLQLYDTQVLDQNGGWYDGLGDGMESSELGNCEEQNGNFETKEKIHSI</sequence>